<evidence type="ECO:0000313" key="2">
    <source>
        <dbReference type="Proteomes" id="UP001497744"/>
    </source>
</evidence>
<organism evidence="1 2">
    <name type="scientific">Babesia caballi</name>
    <dbReference type="NCBI Taxonomy" id="5871"/>
    <lineage>
        <taxon>Eukaryota</taxon>
        <taxon>Sar</taxon>
        <taxon>Alveolata</taxon>
        <taxon>Apicomplexa</taxon>
        <taxon>Aconoidasida</taxon>
        <taxon>Piroplasmida</taxon>
        <taxon>Babesiidae</taxon>
        <taxon>Babesia</taxon>
    </lineage>
</organism>
<dbReference type="EMBL" id="BPLF01000002">
    <property type="protein sequence ID" value="GIX63507.1"/>
    <property type="molecule type" value="Genomic_DNA"/>
</dbReference>
<comment type="caution">
    <text evidence="1">The sequence shown here is derived from an EMBL/GenBank/DDBJ whole genome shotgun (WGS) entry which is preliminary data.</text>
</comment>
<sequence>MSTASAKLAPIASDRWADLCREYIRKLVDFGVATGSMPAARNPNRVELKKALLNATRGRSLTSFVQHIGYADKQHLKAMMHMECPVVCPNRRVMLPPVESMPRNVMRSAKKLRNFFGIPEAQVERDVPDLSDIAAVLIGVYSTCKLNLQGSELVVPQSSLKELPSVISVLDSLATYFQELPKKADCPRGDDKACKVVLQKYMKMKEMRKTELLKQKVFNMPTNFGATPAAHTYMTSFQRVLYNKLPKRDRKFNEDEDIWVTDGGDTTLEDDMDEMYKGLSKLNKAKLVGPGQSRATDSAKPGQIQELKPAAAQFRMEYETPIGSEVDVLRYDIVHDKFIQGVKVNAKGRIVIDLDNHVSVAQNENVENTLGLEAYRPVSEHKAANYAAFVSQLQSKPGDLSFLKRVQYSYQCQSSGDIPQTGKATNDEMETLSDVAIALGTKNN</sequence>
<dbReference type="RefSeq" id="XP_067715576.1">
    <property type="nucleotide sequence ID" value="XM_067859475.1"/>
</dbReference>
<reference evidence="1 2" key="1">
    <citation type="submission" date="2021-06" db="EMBL/GenBank/DDBJ databases">
        <title>Genome sequence of Babesia caballi.</title>
        <authorList>
            <person name="Yamagishi J."/>
            <person name="Kidaka T."/>
            <person name="Ochi A."/>
        </authorList>
    </citation>
    <scope>NUCLEOTIDE SEQUENCE [LARGE SCALE GENOMIC DNA]</scope>
    <source>
        <strain evidence="1">USDA-D6B2</strain>
    </source>
</reference>
<gene>
    <name evidence="1" type="ORF">BcabD6B2_29420</name>
</gene>
<evidence type="ECO:0000313" key="1">
    <source>
        <dbReference type="EMBL" id="GIX63507.1"/>
    </source>
</evidence>
<dbReference type="GeneID" id="94194988"/>
<proteinExistence type="predicted"/>
<protein>
    <submittedName>
        <fullName evidence="1">Uncharacterized protein</fullName>
    </submittedName>
</protein>
<name>A0AAV4LV73_BABCB</name>
<accession>A0AAV4LV73</accession>
<dbReference type="Proteomes" id="UP001497744">
    <property type="component" value="Unassembled WGS sequence"/>
</dbReference>
<dbReference type="AlphaFoldDB" id="A0AAV4LV73"/>
<keyword evidence="2" id="KW-1185">Reference proteome</keyword>